<keyword evidence="2" id="KW-0732">Signal</keyword>
<protein>
    <submittedName>
        <fullName evidence="4">WxL domain-containing protein</fullName>
    </submittedName>
</protein>
<organism evidence="4 5">
    <name type="scientific">Levilactobacillus tongjiangensis</name>
    <dbReference type="NCBI Taxonomy" id="2486023"/>
    <lineage>
        <taxon>Bacteria</taxon>
        <taxon>Bacillati</taxon>
        <taxon>Bacillota</taxon>
        <taxon>Bacilli</taxon>
        <taxon>Lactobacillales</taxon>
        <taxon>Lactobacillaceae</taxon>
        <taxon>Levilactobacillus</taxon>
    </lineage>
</organism>
<evidence type="ECO:0000313" key="5">
    <source>
        <dbReference type="Proteomes" id="UP001596254"/>
    </source>
</evidence>
<feature type="compositionally biased region" description="Polar residues" evidence="1">
    <location>
        <begin position="39"/>
        <end position="51"/>
    </location>
</feature>
<feature type="domain" description="WxL" evidence="3">
    <location>
        <begin position="57"/>
        <end position="238"/>
    </location>
</feature>
<dbReference type="EMBL" id="JBHSSK010000010">
    <property type="protein sequence ID" value="MFC6206714.1"/>
    <property type="molecule type" value="Genomic_DNA"/>
</dbReference>
<keyword evidence="5" id="KW-1185">Reference proteome</keyword>
<feature type="region of interest" description="Disordered" evidence="1">
    <location>
        <begin position="235"/>
        <end position="260"/>
    </location>
</feature>
<feature type="chain" id="PRO_5047461658" evidence="2">
    <location>
        <begin position="29"/>
        <end position="260"/>
    </location>
</feature>
<gene>
    <name evidence="4" type="ORF">ACFP1G_04360</name>
</gene>
<sequence length="260" mass="26538">MMTKKTLQLLATTALLAGLGFNTVTASAATVNPAEKDATSVSKQTQASVSLTGGGDEGGNAAGGIHLISAPNVAFTGTLTGDKQTLHDVTFTNELFGDKTKAPKELKDGALVVGNQGYETGWNVQVSADAFNLNNPVAKDANVTKDSKVLAASQLVLDASKVSATDDNNQSNSPLGNKVTLESDGSTGNLPIFQASAGKGIGTWISQFDKATSSFEIAAGNKAGNYTSKLTWTLANTPDTTGASTQTPSTPAPAQPSTDK</sequence>
<evidence type="ECO:0000259" key="3">
    <source>
        <dbReference type="Pfam" id="PF13731"/>
    </source>
</evidence>
<feature type="region of interest" description="Disordered" evidence="1">
    <location>
        <begin position="34"/>
        <end position="55"/>
    </location>
</feature>
<reference evidence="5" key="1">
    <citation type="journal article" date="2019" name="Int. J. Syst. Evol. Microbiol.">
        <title>The Global Catalogue of Microorganisms (GCM) 10K type strain sequencing project: providing services to taxonomists for standard genome sequencing and annotation.</title>
        <authorList>
            <consortium name="The Broad Institute Genomics Platform"/>
            <consortium name="The Broad Institute Genome Sequencing Center for Infectious Disease"/>
            <person name="Wu L."/>
            <person name="Ma J."/>
        </authorList>
    </citation>
    <scope>NUCLEOTIDE SEQUENCE [LARGE SCALE GENOMIC DNA]</scope>
    <source>
        <strain evidence="5">CCM 8905</strain>
    </source>
</reference>
<name>A0ABW1SQB1_9LACO</name>
<feature type="compositionally biased region" description="Polar residues" evidence="1">
    <location>
        <begin position="163"/>
        <end position="175"/>
    </location>
</feature>
<evidence type="ECO:0000256" key="2">
    <source>
        <dbReference type="SAM" id="SignalP"/>
    </source>
</evidence>
<dbReference type="Proteomes" id="UP001596254">
    <property type="component" value="Unassembled WGS sequence"/>
</dbReference>
<proteinExistence type="predicted"/>
<dbReference type="InterPro" id="IPR027994">
    <property type="entry name" value="WxL_dom"/>
</dbReference>
<feature type="signal peptide" evidence="2">
    <location>
        <begin position="1"/>
        <end position="28"/>
    </location>
</feature>
<accession>A0ABW1SQB1</accession>
<feature type="region of interest" description="Disordered" evidence="1">
    <location>
        <begin position="163"/>
        <end position="184"/>
    </location>
</feature>
<evidence type="ECO:0000313" key="4">
    <source>
        <dbReference type="EMBL" id="MFC6206714.1"/>
    </source>
</evidence>
<comment type="caution">
    <text evidence="4">The sequence shown here is derived from an EMBL/GenBank/DDBJ whole genome shotgun (WGS) entry which is preliminary data.</text>
</comment>
<feature type="compositionally biased region" description="Low complexity" evidence="1">
    <location>
        <begin position="240"/>
        <end position="249"/>
    </location>
</feature>
<dbReference type="Pfam" id="PF13731">
    <property type="entry name" value="WxL"/>
    <property type="match status" value="1"/>
</dbReference>
<dbReference type="RefSeq" id="WP_164508780.1">
    <property type="nucleotide sequence ID" value="NZ_JBHSSK010000010.1"/>
</dbReference>
<evidence type="ECO:0000256" key="1">
    <source>
        <dbReference type="SAM" id="MobiDB-lite"/>
    </source>
</evidence>